<evidence type="ECO:0000313" key="2">
    <source>
        <dbReference type="EMBL" id="CDO68320.1"/>
    </source>
</evidence>
<name>A0A060S239_PYCCI</name>
<sequence length="167" mass="18904">MALASALRYHAHDHHYFSLSTTQLTTPTEFIMSHLLPPQEEKRDVHTTQSEPDPLRDYGTLREPTTARDTSFLVPPQEEKSGHQLKTPVGRPWMIPPQEEKADTATLRGERSVDRLEGKINQHRIEHESPGTVDERAQDRQQRDSVLSGSAGVTGEDIGYEEKSRLV</sequence>
<dbReference type="OMA" id="WMVPPQE"/>
<dbReference type="OrthoDB" id="2779013at2759"/>
<keyword evidence="3" id="KW-1185">Reference proteome</keyword>
<feature type="compositionally biased region" description="Basic and acidic residues" evidence="1">
    <location>
        <begin position="98"/>
        <end position="143"/>
    </location>
</feature>
<dbReference type="AlphaFoldDB" id="A0A060S239"/>
<accession>A0A060S239</accession>
<dbReference type="EMBL" id="CCBP010000011">
    <property type="protein sequence ID" value="CDO68320.1"/>
    <property type="molecule type" value="Genomic_DNA"/>
</dbReference>
<protein>
    <submittedName>
        <fullName evidence="2">Uncharacterized protein</fullName>
    </submittedName>
</protein>
<evidence type="ECO:0000313" key="3">
    <source>
        <dbReference type="Proteomes" id="UP000029665"/>
    </source>
</evidence>
<organism evidence="2 3">
    <name type="scientific">Pycnoporus cinnabarinus</name>
    <name type="common">Cinnabar-red polypore</name>
    <name type="synonym">Trametes cinnabarina</name>
    <dbReference type="NCBI Taxonomy" id="5643"/>
    <lineage>
        <taxon>Eukaryota</taxon>
        <taxon>Fungi</taxon>
        <taxon>Dikarya</taxon>
        <taxon>Basidiomycota</taxon>
        <taxon>Agaricomycotina</taxon>
        <taxon>Agaricomycetes</taxon>
        <taxon>Polyporales</taxon>
        <taxon>Polyporaceae</taxon>
        <taxon>Trametes</taxon>
    </lineage>
</organism>
<gene>
    <name evidence="2" type="ORF">BN946_scf184799.g47</name>
</gene>
<comment type="caution">
    <text evidence="2">The sequence shown here is derived from an EMBL/GenBank/DDBJ whole genome shotgun (WGS) entry which is preliminary data.</text>
</comment>
<dbReference type="Proteomes" id="UP000029665">
    <property type="component" value="Unassembled WGS sequence"/>
</dbReference>
<evidence type="ECO:0000256" key="1">
    <source>
        <dbReference type="SAM" id="MobiDB-lite"/>
    </source>
</evidence>
<dbReference type="STRING" id="5643.A0A060S239"/>
<feature type="region of interest" description="Disordered" evidence="1">
    <location>
        <begin position="36"/>
        <end position="167"/>
    </location>
</feature>
<reference evidence="2" key="1">
    <citation type="submission" date="2014-01" db="EMBL/GenBank/DDBJ databases">
        <title>The genome of the white-rot fungus Pycnoporus cinnabarinus: a basidiomycete model with a versatile arsenal for lignocellulosic biomass breakdown.</title>
        <authorList>
            <person name="Levasseur A."/>
            <person name="Lomascolo A."/>
            <person name="Ruiz-Duenas F.J."/>
            <person name="Uzan E."/>
            <person name="Piumi F."/>
            <person name="Kues U."/>
            <person name="Ram A.F.J."/>
            <person name="Murat C."/>
            <person name="Haon M."/>
            <person name="Benoit I."/>
            <person name="Arfi Y."/>
            <person name="Chevret D."/>
            <person name="Drula E."/>
            <person name="Kwon M.J."/>
            <person name="Gouret P."/>
            <person name="Lesage-Meessen L."/>
            <person name="Lombard V."/>
            <person name="Mariette J."/>
            <person name="Noirot C."/>
            <person name="Park J."/>
            <person name="Patyshakuliyeva A."/>
            <person name="Wieneger R.A.B."/>
            <person name="Wosten H.A.B."/>
            <person name="Martin F."/>
            <person name="Coutinho P.M."/>
            <person name="de Vries R."/>
            <person name="Martinez A.T."/>
            <person name="Klopp C."/>
            <person name="Pontarotti P."/>
            <person name="Henrissat B."/>
            <person name="Record E."/>
        </authorList>
    </citation>
    <scope>NUCLEOTIDE SEQUENCE [LARGE SCALE GENOMIC DNA]</scope>
    <source>
        <strain evidence="2">BRFM137</strain>
    </source>
</reference>
<dbReference type="HOGENOM" id="CLU_1595373_0_0_1"/>
<proteinExistence type="predicted"/>